<organism evidence="2 3">
    <name type="scientific">Parachaetomium inaequale</name>
    <dbReference type="NCBI Taxonomy" id="2588326"/>
    <lineage>
        <taxon>Eukaryota</taxon>
        <taxon>Fungi</taxon>
        <taxon>Dikarya</taxon>
        <taxon>Ascomycota</taxon>
        <taxon>Pezizomycotina</taxon>
        <taxon>Sordariomycetes</taxon>
        <taxon>Sordariomycetidae</taxon>
        <taxon>Sordariales</taxon>
        <taxon>Chaetomiaceae</taxon>
        <taxon>Parachaetomium</taxon>
    </lineage>
</organism>
<accession>A0AAN6PAW2</accession>
<dbReference type="PANTHER" id="PTHR38847:SF1">
    <property type="entry name" value="PSEUDOURIDINE SYNTHASE RSUA_RLUA-LIKE DOMAIN-CONTAINING PROTEIN"/>
    <property type="match status" value="1"/>
</dbReference>
<keyword evidence="3" id="KW-1185">Reference proteome</keyword>
<sequence length="212" mass="21930">MFLTSSQTLSLLLALTPSAISASILPRLNNVTVTSVSAHGLGCPEGTLSSNINPDKTTVTFGFDEFQAYLGPGYSVIEKSQTCTITLSLSYPPGSTFKITDAVYHGSARLDAGMSANIRSSYRITSDEAGGSAAQTQASAAGELLGVYTRTDTIPSSSRIGSACGRGEAVLQITTRIAVTSSSASVSGNVDDEPVFSLGVQQLGLEWSACET</sequence>
<dbReference type="Proteomes" id="UP001303115">
    <property type="component" value="Unassembled WGS sequence"/>
</dbReference>
<evidence type="ECO:0000313" key="2">
    <source>
        <dbReference type="EMBL" id="KAK4032946.1"/>
    </source>
</evidence>
<dbReference type="Pfam" id="PF14273">
    <property type="entry name" value="DUF4360"/>
    <property type="match status" value="1"/>
</dbReference>
<feature type="signal peptide" evidence="1">
    <location>
        <begin position="1"/>
        <end position="21"/>
    </location>
</feature>
<dbReference type="AlphaFoldDB" id="A0AAN6PAW2"/>
<gene>
    <name evidence="2" type="ORF">C8A01DRAFT_50381</name>
</gene>
<keyword evidence="1" id="KW-0732">Signal</keyword>
<dbReference type="EMBL" id="MU854562">
    <property type="protein sequence ID" value="KAK4032946.1"/>
    <property type="molecule type" value="Genomic_DNA"/>
</dbReference>
<dbReference type="PANTHER" id="PTHR38847">
    <property type="match status" value="1"/>
</dbReference>
<feature type="chain" id="PRO_5042834373" description="Ubiquitin 3 binding protein But2 C-terminal domain-containing protein" evidence="1">
    <location>
        <begin position="22"/>
        <end position="212"/>
    </location>
</feature>
<name>A0AAN6PAW2_9PEZI</name>
<reference evidence="3" key="1">
    <citation type="journal article" date="2023" name="Mol. Phylogenet. Evol.">
        <title>Genome-scale phylogeny and comparative genomics of the fungal order Sordariales.</title>
        <authorList>
            <person name="Hensen N."/>
            <person name="Bonometti L."/>
            <person name="Westerberg I."/>
            <person name="Brannstrom I.O."/>
            <person name="Guillou S."/>
            <person name="Cros-Aarteil S."/>
            <person name="Calhoun S."/>
            <person name="Haridas S."/>
            <person name="Kuo A."/>
            <person name="Mondo S."/>
            <person name="Pangilinan J."/>
            <person name="Riley R."/>
            <person name="LaButti K."/>
            <person name="Andreopoulos B."/>
            <person name="Lipzen A."/>
            <person name="Chen C."/>
            <person name="Yan M."/>
            <person name="Daum C."/>
            <person name="Ng V."/>
            <person name="Clum A."/>
            <person name="Steindorff A."/>
            <person name="Ohm R.A."/>
            <person name="Martin F."/>
            <person name="Silar P."/>
            <person name="Natvig D.O."/>
            <person name="Lalanne C."/>
            <person name="Gautier V."/>
            <person name="Ament-Velasquez S.L."/>
            <person name="Kruys A."/>
            <person name="Hutchinson M.I."/>
            <person name="Powell A.J."/>
            <person name="Barry K."/>
            <person name="Miller A.N."/>
            <person name="Grigoriev I.V."/>
            <person name="Debuchy R."/>
            <person name="Gladieux P."/>
            <person name="Hiltunen Thoren M."/>
            <person name="Johannesson H."/>
        </authorList>
    </citation>
    <scope>NUCLEOTIDE SEQUENCE [LARGE SCALE GENOMIC DNA]</scope>
    <source>
        <strain evidence="3">CBS 284.82</strain>
    </source>
</reference>
<proteinExistence type="predicted"/>
<dbReference type="InterPro" id="IPR025649">
    <property type="entry name" value="DUF4360"/>
</dbReference>
<protein>
    <recommendedName>
        <fullName evidence="4">Ubiquitin 3 binding protein But2 C-terminal domain-containing protein</fullName>
    </recommendedName>
</protein>
<evidence type="ECO:0000313" key="3">
    <source>
        <dbReference type="Proteomes" id="UP001303115"/>
    </source>
</evidence>
<comment type="caution">
    <text evidence="2">The sequence shown here is derived from an EMBL/GenBank/DDBJ whole genome shotgun (WGS) entry which is preliminary data.</text>
</comment>
<evidence type="ECO:0000256" key="1">
    <source>
        <dbReference type="SAM" id="SignalP"/>
    </source>
</evidence>
<evidence type="ECO:0008006" key="4">
    <source>
        <dbReference type="Google" id="ProtNLM"/>
    </source>
</evidence>